<dbReference type="Gene3D" id="1.20.1250.20">
    <property type="entry name" value="MFS general substrate transporter like domains"/>
    <property type="match status" value="1"/>
</dbReference>
<dbReference type="InterPro" id="IPR044772">
    <property type="entry name" value="NO3_transporter"/>
</dbReference>
<dbReference type="PANTHER" id="PTHR23515">
    <property type="entry name" value="HIGH-AFFINITY NITRATE TRANSPORTER 2.3"/>
    <property type="match status" value="1"/>
</dbReference>
<feature type="transmembrane region" description="Helical" evidence="7">
    <location>
        <begin position="217"/>
        <end position="237"/>
    </location>
</feature>
<dbReference type="SUPFAM" id="SSF103473">
    <property type="entry name" value="MFS general substrate transporter"/>
    <property type="match status" value="1"/>
</dbReference>
<dbReference type="EMBL" id="JBIGHW010000007">
    <property type="protein sequence ID" value="MFG6441791.1"/>
    <property type="molecule type" value="Genomic_DNA"/>
</dbReference>
<feature type="transmembrane region" description="Helical" evidence="7">
    <location>
        <begin position="301"/>
        <end position="322"/>
    </location>
</feature>
<feature type="transmembrane region" description="Helical" evidence="7">
    <location>
        <begin position="138"/>
        <end position="157"/>
    </location>
</feature>
<sequence length="418" mass="44003">MSTPKSFKNAGHSPTLFAAFLYFAFSCCIWVLNGALAPFISEAYNLTPAQKGLMLSIPIMAGALMRFPLGILSQYIGRKNATLVEMALIAVAMLYGYFMVQSYDDLLAMGVLLGIAGASFGVALSLGSGWYPPQYKGLAMGLVGAGNVGTAVSVLIAPPLALAYGWQTVYAMAAGAILLPMVVMIVFAKEPPDVDNHASLREHAACLFEKDGWAFSLIYGVTFGGFIGLTTFLPTYYHDQFGVSKVQAGQLTMLAAFMGAAVRIVGGWLSDRWGGVHMLTVVLVVVTGALVAVGLAGGSLVLTTLLLIVCFAALGAGNGAVFQLVPLRWPAATAVAGSMIGEVGALGGGLVPNLMGLSKQYLGTYLWGFVVFAVLAAVMLGVMRVMQIRWTRTWAEKGGRARRAAVGAAEEPVSYQRT</sequence>
<protein>
    <submittedName>
        <fullName evidence="9">Nitrate/nitrite transporter</fullName>
    </submittedName>
</protein>
<feature type="transmembrane region" description="Helical" evidence="7">
    <location>
        <begin position="106"/>
        <end position="126"/>
    </location>
</feature>
<keyword evidence="6 7" id="KW-0472">Membrane</keyword>
<reference evidence="9 10" key="1">
    <citation type="submission" date="2024-08" db="EMBL/GenBank/DDBJ databases">
        <authorList>
            <person name="Lu H."/>
        </authorList>
    </citation>
    <scope>NUCLEOTIDE SEQUENCE [LARGE SCALE GENOMIC DNA]</scope>
    <source>
        <strain evidence="9 10">LKC17W</strain>
    </source>
</reference>
<feature type="transmembrane region" description="Helical" evidence="7">
    <location>
        <begin position="276"/>
        <end position="295"/>
    </location>
</feature>
<dbReference type="InterPro" id="IPR020846">
    <property type="entry name" value="MFS_dom"/>
</dbReference>
<dbReference type="InterPro" id="IPR036259">
    <property type="entry name" value="MFS_trans_sf"/>
</dbReference>
<evidence type="ECO:0000256" key="6">
    <source>
        <dbReference type="ARBA" id="ARBA00023136"/>
    </source>
</evidence>
<comment type="similarity">
    <text evidence="2">Belongs to the major facilitator superfamily. Nitrate/nitrite porter (TC 2.A.1.8) family.</text>
</comment>
<evidence type="ECO:0000256" key="5">
    <source>
        <dbReference type="ARBA" id="ARBA00023063"/>
    </source>
</evidence>
<dbReference type="PROSITE" id="PS50850">
    <property type="entry name" value="MFS"/>
    <property type="match status" value="1"/>
</dbReference>
<feature type="domain" description="Major facilitator superfamily (MFS) profile" evidence="8">
    <location>
        <begin position="14"/>
        <end position="391"/>
    </location>
</feature>
<feature type="transmembrane region" description="Helical" evidence="7">
    <location>
        <begin position="169"/>
        <end position="188"/>
    </location>
</feature>
<gene>
    <name evidence="9" type="ORF">ACG0Z3_13990</name>
</gene>
<dbReference type="RefSeq" id="WP_394398391.1">
    <property type="nucleotide sequence ID" value="NZ_JBIGHW010000007.1"/>
</dbReference>
<dbReference type="Proteomes" id="UP001606301">
    <property type="component" value="Unassembled WGS sequence"/>
</dbReference>
<dbReference type="CDD" id="cd17341">
    <property type="entry name" value="MFS_NRT2_like"/>
    <property type="match status" value="1"/>
</dbReference>
<feature type="transmembrane region" description="Helical" evidence="7">
    <location>
        <begin position="362"/>
        <end position="382"/>
    </location>
</feature>
<comment type="caution">
    <text evidence="9">The sequence shown here is derived from an EMBL/GenBank/DDBJ whole genome shotgun (WGS) entry which is preliminary data.</text>
</comment>
<dbReference type="PROSITE" id="PS51257">
    <property type="entry name" value="PROKAR_LIPOPROTEIN"/>
    <property type="match status" value="1"/>
</dbReference>
<feature type="transmembrane region" description="Helical" evidence="7">
    <location>
        <begin position="249"/>
        <end position="269"/>
    </location>
</feature>
<feature type="transmembrane region" description="Helical" evidence="7">
    <location>
        <begin position="81"/>
        <end position="100"/>
    </location>
</feature>
<evidence type="ECO:0000256" key="3">
    <source>
        <dbReference type="ARBA" id="ARBA00022692"/>
    </source>
</evidence>
<feature type="transmembrane region" description="Helical" evidence="7">
    <location>
        <begin position="52"/>
        <end position="69"/>
    </location>
</feature>
<evidence type="ECO:0000313" key="10">
    <source>
        <dbReference type="Proteomes" id="UP001606301"/>
    </source>
</evidence>
<evidence type="ECO:0000256" key="2">
    <source>
        <dbReference type="ARBA" id="ARBA00008432"/>
    </source>
</evidence>
<keyword evidence="3 7" id="KW-0812">Transmembrane</keyword>
<accession>A0ABW7FKC0</accession>
<keyword evidence="4 7" id="KW-1133">Transmembrane helix</keyword>
<evidence type="ECO:0000259" key="8">
    <source>
        <dbReference type="PROSITE" id="PS50850"/>
    </source>
</evidence>
<keyword evidence="5" id="KW-0534">Nitrate assimilation</keyword>
<evidence type="ECO:0000256" key="1">
    <source>
        <dbReference type="ARBA" id="ARBA00004141"/>
    </source>
</evidence>
<proteinExistence type="inferred from homology"/>
<keyword evidence="10" id="KW-1185">Reference proteome</keyword>
<evidence type="ECO:0000256" key="4">
    <source>
        <dbReference type="ARBA" id="ARBA00022989"/>
    </source>
</evidence>
<comment type="subcellular location">
    <subcellularLocation>
        <location evidence="1">Membrane</location>
        <topology evidence="1">Multi-pass membrane protein</topology>
    </subcellularLocation>
</comment>
<evidence type="ECO:0000256" key="7">
    <source>
        <dbReference type="SAM" id="Phobius"/>
    </source>
</evidence>
<feature type="transmembrane region" description="Helical" evidence="7">
    <location>
        <begin position="20"/>
        <end position="40"/>
    </location>
</feature>
<evidence type="ECO:0000313" key="9">
    <source>
        <dbReference type="EMBL" id="MFG6441791.1"/>
    </source>
</evidence>
<dbReference type="InterPro" id="IPR011701">
    <property type="entry name" value="MFS"/>
</dbReference>
<name>A0ABW7FKC0_9BURK</name>
<dbReference type="Pfam" id="PF07690">
    <property type="entry name" value="MFS_1"/>
    <property type="match status" value="1"/>
</dbReference>
<organism evidence="9 10">
    <name type="scientific">Pelomonas margarita</name>
    <dbReference type="NCBI Taxonomy" id="3299031"/>
    <lineage>
        <taxon>Bacteria</taxon>
        <taxon>Pseudomonadati</taxon>
        <taxon>Pseudomonadota</taxon>
        <taxon>Betaproteobacteria</taxon>
        <taxon>Burkholderiales</taxon>
        <taxon>Sphaerotilaceae</taxon>
        <taxon>Roseateles</taxon>
    </lineage>
</organism>
<feature type="transmembrane region" description="Helical" evidence="7">
    <location>
        <begin position="329"/>
        <end position="350"/>
    </location>
</feature>